<feature type="domain" description="HTH araC/xylS-type" evidence="4">
    <location>
        <begin position="177"/>
        <end position="275"/>
    </location>
</feature>
<dbReference type="Pfam" id="PF12833">
    <property type="entry name" value="HTH_18"/>
    <property type="match status" value="1"/>
</dbReference>
<protein>
    <submittedName>
        <fullName evidence="5">Helix-turn-helix domain-containing protein</fullName>
    </submittedName>
</protein>
<keyword evidence="2" id="KW-0238">DNA-binding</keyword>
<dbReference type="AlphaFoldDB" id="A0A514CH91"/>
<reference evidence="5 6" key="1">
    <citation type="submission" date="2019-06" db="EMBL/GenBank/DDBJ databases">
        <title>Echinicola alkalisoli sp. nov. isolated from saline soil.</title>
        <authorList>
            <person name="Sun J.-Q."/>
            <person name="Xu L."/>
        </authorList>
    </citation>
    <scope>NUCLEOTIDE SEQUENCE [LARGE SCALE GENOMIC DNA]</scope>
    <source>
        <strain evidence="5 6">LN3S3</strain>
    </source>
</reference>
<dbReference type="EMBL" id="CP041253">
    <property type="protein sequence ID" value="QDH79182.1"/>
    <property type="molecule type" value="Genomic_DNA"/>
</dbReference>
<dbReference type="PANTHER" id="PTHR43280:SF27">
    <property type="entry name" value="TRANSCRIPTIONAL REGULATOR MTLR"/>
    <property type="match status" value="1"/>
</dbReference>
<proteinExistence type="predicted"/>
<dbReference type="KEGG" id="echi:FKX85_09115"/>
<name>A0A514CH91_9BACT</name>
<dbReference type="PANTHER" id="PTHR43280">
    <property type="entry name" value="ARAC-FAMILY TRANSCRIPTIONAL REGULATOR"/>
    <property type="match status" value="1"/>
</dbReference>
<dbReference type="SUPFAM" id="SSF46689">
    <property type="entry name" value="Homeodomain-like"/>
    <property type="match status" value="2"/>
</dbReference>
<sequence length="279" mass="32303">MRPIVQKLPRQEFKSFVSITLSTPLFETPWHRHVENEVLYIQEGFGTAIIGDFVGEFSTGDLFYIGSNVPHWFRKAHKDLFCSVVVIQFDQRIFGHTFLKMPELAEVRKLIKLNQGMAVDYSSQPELVKKIQQLVTTEGFEHIGILLHALHTIGTKTQNTTLTNEPIDSFDSKGIIDEVLEYTFNHFHQNIKVDEVAAMAKMSTSNFRRFFKLNTKKSYSGFLKEIRIAHACKLLKDKNVFISQIFHECGYRNITNFNRQFKEVKGITPSAYRAEIYRS</sequence>
<accession>A0A514CH91</accession>
<dbReference type="Pfam" id="PF07883">
    <property type="entry name" value="Cupin_2"/>
    <property type="match status" value="1"/>
</dbReference>
<gene>
    <name evidence="5" type="ORF">FKX85_09115</name>
</gene>
<evidence type="ECO:0000313" key="6">
    <source>
        <dbReference type="Proteomes" id="UP000316614"/>
    </source>
</evidence>
<keyword evidence="1" id="KW-0805">Transcription regulation</keyword>
<organism evidence="5 6">
    <name type="scientific">Echinicola soli</name>
    <dbReference type="NCBI Taxonomy" id="2591634"/>
    <lineage>
        <taxon>Bacteria</taxon>
        <taxon>Pseudomonadati</taxon>
        <taxon>Bacteroidota</taxon>
        <taxon>Cytophagia</taxon>
        <taxon>Cytophagales</taxon>
        <taxon>Cyclobacteriaceae</taxon>
        <taxon>Echinicola</taxon>
    </lineage>
</organism>
<evidence type="ECO:0000256" key="3">
    <source>
        <dbReference type="ARBA" id="ARBA00023163"/>
    </source>
</evidence>
<dbReference type="InterPro" id="IPR013096">
    <property type="entry name" value="Cupin_2"/>
</dbReference>
<dbReference type="SMART" id="SM00342">
    <property type="entry name" value="HTH_ARAC"/>
    <property type="match status" value="1"/>
</dbReference>
<dbReference type="InterPro" id="IPR020449">
    <property type="entry name" value="Tscrpt_reg_AraC-type_HTH"/>
</dbReference>
<dbReference type="Gene3D" id="1.10.10.60">
    <property type="entry name" value="Homeodomain-like"/>
    <property type="match status" value="2"/>
</dbReference>
<dbReference type="Gene3D" id="2.60.120.10">
    <property type="entry name" value="Jelly Rolls"/>
    <property type="match status" value="1"/>
</dbReference>
<dbReference type="SUPFAM" id="SSF51182">
    <property type="entry name" value="RmlC-like cupins"/>
    <property type="match status" value="1"/>
</dbReference>
<dbReference type="Proteomes" id="UP000316614">
    <property type="component" value="Chromosome"/>
</dbReference>
<dbReference type="PRINTS" id="PR00032">
    <property type="entry name" value="HTHARAC"/>
</dbReference>
<keyword evidence="6" id="KW-1185">Reference proteome</keyword>
<dbReference type="OrthoDB" id="792101at2"/>
<dbReference type="GO" id="GO:0003700">
    <property type="term" value="F:DNA-binding transcription factor activity"/>
    <property type="evidence" value="ECO:0007669"/>
    <property type="project" value="InterPro"/>
</dbReference>
<dbReference type="RefSeq" id="WP_141614429.1">
    <property type="nucleotide sequence ID" value="NZ_CP041253.1"/>
</dbReference>
<keyword evidence="3" id="KW-0804">Transcription</keyword>
<evidence type="ECO:0000256" key="2">
    <source>
        <dbReference type="ARBA" id="ARBA00023125"/>
    </source>
</evidence>
<dbReference type="InterPro" id="IPR014710">
    <property type="entry name" value="RmlC-like_jellyroll"/>
</dbReference>
<dbReference type="InterPro" id="IPR011051">
    <property type="entry name" value="RmlC_Cupin_sf"/>
</dbReference>
<evidence type="ECO:0000313" key="5">
    <source>
        <dbReference type="EMBL" id="QDH79182.1"/>
    </source>
</evidence>
<evidence type="ECO:0000259" key="4">
    <source>
        <dbReference type="PROSITE" id="PS01124"/>
    </source>
</evidence>
<dbReference type="InterPro" id="IPR009057">
    <property type="entry name" value="Homeodomain-like_sf"/>
</dbReference>
<dbReference type="InterPro" id="IPR018060">
    <property type="entry name" value="HTH_AraC"/>
</dbReference>
<dbReference type="GO" id="GO:0043565">
    <property type="term" value="F:sequence-specific DNA binding"/>
    <property type="evidence" value="ECO:0007669"/>
    <property type="project" value="InterPro"/>
</dbReference>
<evidence type="ECO:0000256" key="1">
    <source>
        <dbReference type="ARBA" id="ARBA00023015"/>
    </source>
</evidence>
<dbReference type="PROSITE" id="PS01124">
    <property type="entry name" value="HTH_ARAC_FAMILY_2"/>
    <property type="match status" value="1"/>
</dbReference>